<evidence type="ECO:0000313" key="1">
    <source>
        <dbReference type="EMBL" id="PIL40616.1"/>
    </source>
</evidence>
<name>A0A2G8T3J4_9BURK</name>
<dbReference type="Proteomes" id="UP000228593">
    <property type="component" value="Unassembled WGS sequence"/>
</dbReference>
<proteinExistence type="predicted"/>
<organism evidence="1 2">
    <name type="scientific">Massilia psychrophila</name>
    <dbReference type="NCBI Taxonomy" id="1603353"/>
    <lineage>
        <taxon>Bacteria</taxon>
        <taxon>Pseudomonadati</taxon>
        <taxon>Pseudomonadota</taxon>
        <taxon>Betaproteobacteria</taxon>
        <taxon>Burkholderiales</taxon>
        <taxon>Oxalobacteraceae</taxon>
        <taxon>Telluria group</taxon>
        <taxon>Massilia</taxon>
    </lineage>
</organism>
<reference evidence="1 2" key="1">
    <citation type="submission" date="2017-10" db="EMBL/GenBank/DDBJ databases">
        <title>Massilia psychrophilum sp. nov., a novel purple-pigmented bacterium isolated from Tianshan glacier, Xinjiang Municipality, China.</title>
        <authorList>
            <person name="Wang H."/>
        </authorList>
    </citation>
    <scope>NUCLEOTIDE SEQUENCE [LARGE SCALE GENOMIC DNA]</scope>
    <source>
        <strain evidence="1 2">JCM 30813</strain>
    </source>
</reference>
<dbReference type="OrthoDB" id="8757904at2"/>
<dbReference type="RefSeq" id="WP_099915262.1">
    <property type="nucleotide sequence ID" value="NZ_BMHS01000010.1"/>
</dbReference>
<dbReference type="EMBL" id="PDOB01000007">
    <property type="protein sequence ID" value="PIL40616.1"/>
    <property type="molecule type" value="Genomic_DNA"/>
</dbReference>
<sequence length="97" mass="10100">MNTLTINDLARTEQLDRSAMAGVRGGTTMYGNTAAAAYYPSGAVNYSPSIDSSLNATQNIMQMQNVVNATANGSAFIDGVHANNSTSLAGQNNIVKL</sequence>
<dbReference type="AlphaFoldDB" id="A0A2G8T3J4"/>
<keyword evidence="2" id="KW-1185">Reference proteome</keyword>
<gene>
    <name evidence="1" type="ORF">CR103_06865</name>
</gene>
<protein>
    <submittedName>
        <fullName evidence="1">Uncharacterized protein</fullName>
    </submittedName>
</protein>
<evidence type="ECO:0000313" key="2">
    <source>
        <dbReference type="Proteomes" id="UP000228593"/>
    </source>
</evidence>
<comment type="caution">
    <text evidence="1">The sequence shown here is derived from an EMBL/GenBank/DDBJ whole genome shotgun (WGS) entry which is preliminary data.</text>
</comment>
<accession>A0A2G8T3J4</accession>